<dbReference type="GO" id="GO:0005829">
    <property type="term" value="C:cytosol"/>
    <property type="evidence" value="ECO:0007669"/>
    <property type="project" value="TreeGrafter"/>
</dbReference>
<evidence type="ECO:0000256" key="7">
    <source>
        <dbReference type="ARBA" id="ARBA00022490"/>
    </source>
</evidence>
<dbReference type="InterPro" id="IPR023148">
    <property type="entry name" value="tRNA_m1G_MeTrfase_C_sf"/>
</dbReference>
<dbReference type="InterPro" id="IPR016009">
    <property type="entry name" value="tRNA_MeTrfase_TRMD/TRM10"/>
</dbReference>
<keyword evidence="21" id="KW-1185">Reference proteome</keyword>
<dbReference type="PIRSF" id="PIRSF000386">
    <property type="entry name" value="tRNA_mtase"/>
    <property type="match status" value="1"/>
</dbReference>
<evidence type="ECO:0000256" key="6">
    <source>
        <dbReference type="ARBA" id="ARBA00014679"/>
    </source>
</evidence>
<comment type="caution">
    <text evidence="15">Lacks conserved residue(s) required for the propagation of feature annotation.</text>
</comment>
<evidence type="ECO:0000256" key="8">
    <source>
        <dbReference type="ARBA" id="ARBA00022603"/>
    </source>
</evidence>
<keyword evidence="10 15" id="KW-0949">S-adenosyl-L-methionine</keyword>
<sequence length="229" mass="26054">MRFDILTLFPGIFDGFLSESLLRKGIDKGLLDVHLWNFREWTTDRHQSVDDRPYGGGPGMLIRCDPVYQCLEHVQQQGEQPGQLIMLTPYGKRLNQQIVEELAEQPRLTLLCGRYEGFDERISQGLKPLELSVGDFVCNGGEIPAMIVIETVMRLIPGLLGDEDSARYDSHSQAGQLEYPQYTRPREYRGMTVPDVLLSGDHQKIADWRQTQSEQRSRQRVGDDSTSGN</sequence>
<evidence type="ECO:0000256" key="10">
    <source>
        <dbReference type="ARBA" id="ARBA00022691"/>
    </source>
</evidence>
<dbReference type="AlphaFoldDB" id="F0SNF2"/>
<dbReference type="NCBIfam" id="NF000648">
    <property type="entry name" value="PRK00026.1"/>
    <property type="match status" value="1"/>
</dbReference>
<dbReference type="HAMAP" id="MF_00605">
    <property type="entry name" value="TrmD"/>
    <property type="match status" value="1"/>
</dbReference>
<evidence type="ECO:0000256" key="16">
    <source>
        <dbReference type="PIRSR" id="PIRSR000386-1"/>
    </source>
</evidence>
<dbReference type="eggNOG" id="COG0336">
    <property type="taxonomic scope" value="Bacteria"/>
</dbReference>
<dbReference type="Proteomes" id="UP000006860">
    <property type="component" value="Chromosome"/>
</dbReference>
<evidence type="ECO:0000256" key="4">
    <source>
        <dbReference type="ARBA" id="ARBA00011738"/>
    </source>
</evidence>
<comment type="catalytic activity">
    <reaction evidence="14 15 17">
        <text>guanosine(37) in tRNA + S-adenosyl-L-methionine = N(1)-methylguanosine(37) in tRNA + S-adenosyl-L-homocysteine + H(+)</text>
        <dbReference type="Rhea" id="RHEA:36899"/>
        <dbReference type="Rhea" id="RHEA-COMP:10145"/>
        <dbReference type="Rhea" id="RHEA-COMP:10147"/>
        <dbReference type="ChEBI" id="CHEBI:15378"/>
        <dbReference type="ChEBI" id="CHEBI:57856"/>
        <dbReference type="ChEBI" id="CHEBI:59789"/>
        <dbReference type="ChEBI" id="CHEBI:73542"/>
        <dbReference type="ChEBI" id="CHEBI:74269"/>
        <dbReference type="EC" id="2.1.1.228"/>
    </reaction>
</comment>
<protein>
    <recommendedName>
        <fullName evidence="6 15">tRNA (guanine-N(1)-)-methyltransferase</fullName>
        <ecNumber evidence="5 15">2.1.1.228</ecNumber>
    </recommendedName>
    <alternativeName>
        <fullName evidence="12 15">M1G-methyltransferase</fullName>
    </alternativeName>
    <alternativeName>
        <fullName evidence="13 15">tRNA [GM37] methyltransferase</fullName>
    </alternativeName>
</protein>
<dbReference type="RefSeq" id="WP_013626530.1">
    <property type="nucleotide sequence ID" value="NC_015174.1"/>
</dbReference>
<dbReference type="CDD" id="cd18080">
    <property type="entry name" value="TrmD-like"/>
    <property type="match status" value="1"/>
</dbReference>
<keyword evidence="11 15" id="KW-0819">tRNA processing</keyword>
<dbReference type="GO" id="GO:0052906">
    <property type="term" value="F:tRNA (guanine(37)-N1)-methyltransferase activity"/>
    <property type="evidence" value="ECO:0007669"/>
    <property type="project" value="UniProtKB-UniRule"/>
</dbReference>
<dbReference type="OrthoDB" id="9807416at2"/>
<dbReference type="Gene3D" id="1.10.1270.20">
    <property type="entry name" value="tRNA(m1g37)methyltransferase, domain 2"/>
    <property type="match status" value="1"/>
</dbReference>
<dbReference type="STRING" id="756272.Plabr_0156"/>
<dbReference type="PANTHER" id="PTHR46417:SF1">
    <property type="entry name" value="TRNA (GUANINE-N(1)-)-METHYLTRANSFERASE"/>
    <property type="match status" value="1"/>
</dbReference>
<dbReference type="InterPro" id="IPR002649">
    <property type="entry name" value="tRNA_m1G_MeTrfase_TrmD"/>
</dbReference>
<feature type="region of interest" description="Disordered" evidence="18">
    <location>
        <begin position="207"/>
        <end position="229"/>
    </location>
</feature>
<dbReference type="NCBIfam" id="TIGR00088">
    <property type="entry name" value="trmD"/>
    <property type="match status" value="1"/>
</dbReference>
<comment type="subunit">
    <text evidence="4 15 17">Homodimer.</text>
</comment>
<feature type="domain" description="tRNA methyltransferase TRMD/TRM10-type" evidence="19">
    <location>
        <begin position="1"/>
        <end position="220"/>
    </location>
</feature>
<dbReference type="Pfam" id="PF01746">
    <property type="entry name" value="tRNA_m1G_MT"/>
    <property type="match status" value="1"/>
</dbReference>
<comment type="similarity">
    <text evidence="3 15 17">Belongs to the RNA methyltransferase TrmD family.</text>
</comment>
<dbReference type="Gene3D" id="3.40.1280.10">
    <property type="match status" value="1"/>
</dbReference>
<dbReference type="SUPFAM" id="SSF75217">
    <property type="entry name" value="alpha/beta knot"/>
    <property type="match status" value="1"/>
</dbReference>
<feature type="binding site" evidence="15 16">
    <location>
        <position position="113"/>
    </location>
    <ligand>
        <name>S-adenosyl-L-methionine</name>
        <dbReference type="ChEBI" id="CHEBI:59789"/>
    </ligand>
</feature>
<evidence type="ECO:0000256" key="9">
    <source>
        <dbReference type="ARBA" id="ARBA00022679"/>
    </source>
</evidence>
<dbReference type="EC" id="2.1.1.228" evidence="5 15"/>
<evidence type="ECO:0000256" key="14">
    <source>
        <dbReference type="ARBA" id="ARBA00047783"/>
    </source>
</evidence>
<evidence type="ECO:0000313" key="21">
    <source>
        <dbReference type="Proteomes" id="UP000006860"/>
    </source>
</evidence>
<proteinExistence type="inferred from homology"/>
<comment type="subcellular location">
    <subcellularLocation>
        <location evidence="2 15 17">Cytoplasm</location>
    </subcellularLocation>
</comment>
<evidence type="ECO:0000256" key="15">
    <source>
        <dbReference type="HAMAP-Rule" id="MF_00605"/>
    </source>
</evidence>
<evidence type="ECO:0000256" key="12">
    <source>
        <dbReference type="ARBA" id="ARBA00029736"/>
    </source>
</evidence>
<dbReference type="GO" id="GO:0002939">
    <property type="term" value="P:tRNA N1-guanine methylation"/>
    <property type="evidence" value="ECO:0007669"/>
    <property type="project" value="TreeGrafter"/>
</dbReference>
<evidence type="ECO:0000256" key="17">
    <source>
        <dbReference type="RuleBase" id="RU003464"/>
    </source>
</evidence>
<evidence type="ECO:0000256" key="13">
    <source>
        <dbReference type="ARBA" id="ARBA00033392"/>
    </source>
</evidence>
<keyword evidence="8 15" id="KW-0489">Methyltransferase</keyword>
<reference evidence="21" key="1">
    <citation type="submission" date="2011-02" db="EMBL/GenBank/DDBJ databases">
        <title>The complete genome of Planctomyces brasiliensis DSM 5305.</title>
        <authorList>
            <person name="Lucas S."/>
            <person name="Copeland A."/>
            <person name="Lapidus A."/>
            <person name="Bruce D."/>
            <person name="Goodwin L."/>
            <person name="Pitluck S."/>
            <person name="Kyrpides N."/>
            <person name="Mavromatis K."/>
            <person name="Pagani I."/>
            <person name="Ivanova N."/>
            <person name="Ovchinnikova G."/>
            <person name="Lu M."/>
            <person name="Detter J.C."/>
            <person name="Han C."/>
            <person name="Land M."/>
            <person name="Hauser L."/>
            <person name="Markowitz V."/>
            <person name="Cheng J.-F."/>
            <person name="Hugenholtz P."/>
            <person name="Woyke T."/>
            <person name="Wu D."/>
            <person name="Tindall B."/>
            <person name="Pomrenke H.G."/>
            <person name="Brambilla E."/>
            <person name="Klenk H.-P."/>
            <person name="Eisen J.A."/>
        </authorList>
    </citation>
    <scope>NUCLEOTIDE SEQUENCE [LARGE SCALE GENOMIC DNA]</scope>
    <source>
        <strain evidence="21">ATCC 49424 / DSM 5305 / JCM 21570 / NBRC 103401 / IFAM 1448</strain>
    </source>
</reference>
<organism evidence="20 21">
    <name type="scientific">Rubinisphaera brasiliensis (strain ATCC 49424 / DSM 5305 / JCM 21570 / IAM 15109 / NBRC 103401 / IFAM 1448)</name>
    <name type="common">Planctomyces brasiliensis</name>
    <dbReference type="NCBI Taxonomy" id="756272"/>
    <lineage>
        <taxon>Bacteria</taxon>
        <taxon>Pseudomonadati</taxon>
        <taxon>Planctomycetota</taxon>
        <taxon>Planctomycetia</taxon>
        <taxon>Planctomycetales</taxon>
        <taxon>Planctomycetaceae</taxon>
        <taxon>Rubinisphaera</taxon>
    </lineage>
</organism>
<dbReference type="KEGG" id="pbs:Plabr_0156"/>
<gene>
    <name evidence="15" type="primary">trmD</name>
    <name evidence="20" type="ordered locus">Plabr_0156</name>
</gene>
<evidence type="ECO:0000256" key="5">
    <source>
        <dbReference type="ARBA" id="ARBA00012807"/>
    </source>
</evidence>
<dbReference type="InterPro" id="IPR029026">
    <property type="entry name" value="tRNA_m1G_MTases_N"/>
</dbReference>
<name>F0SNF2_RUBBR</name>
<evidence type="ECO:0000259" key="19">
    <source>
        <dbReference type="Pfam" id="PF01746"/>
    </source>
</evidence>
<keyword evidence="9 15" id="KW-0808">Transferase</keyword>
<dbReference type="HOGENOM" id="CLU_047363_0_1_0"/>
<dbReference type="PANTHER" id="PTHR46417">
    <property type="entry name" value="TRNA (GUANINE-N(1)-)-METHYLTRANSFERASE"/>
    <property type="match status" value="1"/>
</dbReference>
<evidence type="ECO:0000256" key="1">
    <source>
        <dbReference type="ARBA" id="ARBA00002634"/>
    </source>
</evidence>
<comment type="function">
    <text evidence="1 15 17">Specifically methylates guanosine-37 in various tRNAs.</text>
</comment>
<evidence type="ECO:0000256" key="18">
    <source>
        <dbReference type="SAM" id="MobiDB-lite"/>
    </source>
</evidence>
<evidence type="ECO:0000256" key="11">
    <source>
        <dbReference type="ARBA" id="ARBA00022694"/>
    </source>
</evidence>
<accession>F0SNF2</accession>
<dbReference type="FunFam" id="3.40.1280.10:FF:000001">
    <property type="entry name" value="tRNA (guanine-N(1)-)-methyltransferase"/>
    <property type="match status" value="1"/>
</dbReference>
<evidence type="ECO:0000256" key="3">
    <source>
        <dbReference type="ARBA" id="ARBA00007630"/>
    </source>
</evidence>
<keyword evidence="7 15" id="KW-0963">Cytoplasm</keyword>
<dbReference type="InterPro" id="IPR029028">
    <property type="entry name" value="Alpha/beta_knot_MTases"/>
</dbReference>
<dbReference type="EMBL" id="CP002546">
    <property type="protein sequence ID" value="ADY57786.1"/>
    <property type="molecule type" value="Genomic_DNA"/>
</dbReference>
<evidence type="ECO:0000313" key="20">
    <source>
        <dbReference type="EMBL" id="ADY57786.1"/>
    </source>
</evidence>
<evidence type="ECO:0000256" key="2">
    <source>
        <dbReference type="ARBA" id="ARBA00004496"/>
    </source>
</evidence>